<feature type="transmembrane region" description="Helical" evidence="1">
    <location>
        <begin position="90"/>
        <end position="114"/>
    </location>
</feature>
<dbReference type="OrthoDB" id="9808460at2"/>
<accession>A0A150MDZ5</accession>
<sequence length="160" mass="17143">MEILYWLIILFLLFLAFIGFIFPLLPGALFLVAAFLCYGLFFTFEPLNASFWLVVAFSVLLLFLADYLANALGVKKFGGSKAAILGSTAGLLLGPFIIPFAGIVIGPFLGAVIAEVAISKKPWEEALKVGAGSAVSLIGSVLFKSLVLLALTVYFFVLVL</sequence>
<evidence type="ECO:0000313" key="3">
    <source>
        <dbReference type="Proteomes" id="UP000075683"/>
    </source>
</evidence>
<keyword evidence="1" id="KW-0472">Membrane</keyword>
<evidence type="ECO:0000313" key="2">
    <source>
        <dbReference type="EMBL" id="KYD22482.1"/>
    </source>
</evidence>
<keyword evidence="1" id="KW-1133">Transmembrane helix</keyword>
<dbReference type="RefSeq" id="WP_061568030.1">
    <property type="nucleotide sequence ID" value="NZ_LQYT01000010.1"/>
</dbReference>
<dbReference type="EMBL" id="LQYT01000010">
    <property type="protein sequence ID" value="KYD22482.1"/>
    <property type="molecule type" value="Genomic_DNA"/>
</dbReference>
<dbReference type="STRING" id="301148.B4135_1272"/>
<feature type="transmembrane region" description="Helical" evidence="1">
    <location>
        <begin position="6"/>
        <end position="22"/>
    </location>
</feature>
<feature type="transmembrane region" description="Helical" evidence="1">
    <location>
        <begin position="50"/>
        <end position="69"/>
    </location>
</feature>
<dbReference type="InterPro" id="IPR007403">
    <property type="entry name" value="DUF456"/>
</dbReference>
<dbReference type="PANTHER" id="PTHR39165:SF1">
    <property type="entry name" value="DUF456 DOMAIN-CONTAINING PROTEIN"/>
    <property type="match status" value="1"/>
</dbReference>
<gene>
    <name evidence="2" type="ORF">B4135_1272</name>
</gene>
<proteinExistence type="predicted"/>
<name>A0A150MDZ5_9BACI</name>
<feature type="transmembrane region" description="Helical" evidence="1">
    <location>
        <begin position="134"/>
        <end position="159"/>
    </location>
</feature>
<evidence type="ECO:0008006" key="4">
    <source>
        <dbReference type="Google" id="ProtNLM"/>
    </source>
</evidence>
<protein>
    <recommendedName>
        <fullName evidence="4">DUF456 domain-containing protein</fullName>
    </recommendedName>
</protein>
<reference evidence="2 3" key="1">
    <citation type="submission" date="2016-01" db="EMBL/GenBank/DDBJ databases">
        <title>Draft Genome Sequences of Seven Thermophilic Sporeformers Isolated from Foods.</title>
        <authorList>
            <person name="Berendsen E.M."/>
            <person name="Wells-Bennik M.H."/>
            <person name="Krawcyk A.O."/>
            <person name="De Jong A."/>
            <person name="Holsappel S."/>
            <person name="Eijlander R.T."/>
            <person name="Kuipers O.P."/>
        </authorList>
    </citation>
    <scope>NUCLEOTIDE SEQUENCE [LARGE SCALE GENOMIC DNA]</scope>
    <source>
        <strain evidence="2 3">B4135</strain>
    </source>
</reference>
<organism evidence="2 3">
    <name type="scientific">Caldibacillus debilis</name>
    <dbReference type="NCBI Taxonomy" id="301148"/>
    <lineage>
        <taxon>Bacteria</taxon>
        <taxon>Bacillati</taxon>
        <taxon>Bacillota</taxon>
        <taxon>Bacilli</taxon>
        <taxon>Bacillales</taxon>
        <taxon>Bacillaceae</taxon>
        <taxon>Caldibacillus</taxon>
    </lineage>
</organism>
<evidence type="ECO:0000256" key="1">
    <source>
        <dbReference type="SAM" id="Phobius"/>
    </source>
</evidence>
<dbReference type="PANTHER" id="PTHR39165">
    <property type="entry name" value="IG HYPOTHETICAL 17883"/>
    <property type="match status" value="1"/>
</dbReference>
<dbReference type="Proteomes" id="UP000075683">
    <property type="component" value="Unassembled WGS sequence"/>
</dbReference>
<keyword evidence="1" id="KW-0812">Transmembrane</keyword>
<dbReference type="Pfam" id="PF04306">
    <property type="entry name" value="DUF456"/>
    <property type="match status" value="1"/>
</dbReference>
<comment type="caution">
    <text evidence="2">The sequence shown here is derived from an EMBL/GenBank/DDBJ whole genome shotgun (WGS) entry which is preliminary data.</text>
</comment>
<dbReference type="AlphaFoldDB" id="A0A150MDZ5"/>